<dbReference type="PANTHER" id="PTHR43434">
    <property type="entry name" value="PHOSPHOGLYCOLATE PHOSPHATASE"/>
    <property type="match status" value="1"/>
</dbReference>
<dbReference type="InterPro" id="IPR023198">
    <property type="entry name" value="PGP-like_dom2"/>
</dbReference>
<protein>
    <recommendedName>
        <fullName evidence="4">phosphoglycolate phosphatase</fullName>
        <ecNumber evidence="4">3.1.3.18</ecNumber>
    </recommendedName>
</protein>
<evidence type="ECO:0000256" key="4">
    <source>
        <dbReference type="ARBA" id="ARBA00013078"/>
    </source>
</evidence>
<dbReference type="SUPFAM" id="SSF56784">
    <property type="entry name" value="HAD-like"/>
    <property type="match status" value="1"/>
</dbReference>
<dbReference type="EMBL" id="VNHT01000046">
    <property type="protein sequence ID" value="TYP82095.1"/>
    <property type="molecule type" value="Genomic_DNA"/>
</dbReference>
<evidence type="ECO:0000313" key="8">
    <source>
        <dbReference type="Proteomes" id="UP000324176"/>
    </source>
</evidence>
<dbReference type="Pfam" id="PF00702">
    <property type="entry name" value="Hydrolase"/>
    <property type="match status" value="1"/>
</dbReference>
<dbReference type="RefSeq" id="WP_046850988.1">
    <property type="nucleotide sequence ID" value="NZ_CP011451.1"/>
</dbReference>
<gene>
    <name evidence="5" type="ORF">AAW31_15925</name>
    <name evidence="6" type="ORF">BCL69_10465</name>
</gene>
<dbReference type="Gene3D" id="1.10.150.240">
    <property type="entry name" value="Putative phosphatase, domain 2"/>
    <property type="match status" value="1"/>
</dbReference>
<dbReference type="Proteomes" id="UP000324176">
    <property type="component" value="Unassembled WGS sequence"/>
</dbReference>
<dbReference type="EMBL" id="CP011451">
    <property type="protein sequence ID" value="AKH38954.1"/>
    <property type="molecule type" value="Genomic_DNA"/>
</dbReference>
<sequence>MHIKDWQAIIFDFDGVIVESGDIKTQAFAELYHSYGEQIVTEVIRYHQQNGGMSRYHKFRYFQQHLLGKPSLTMKEEQSLDQRFSKLVIEAVIASQAVPGSEALIQKAAATIPLFVASGTPENELKTIVERRGLSPHFTEVRGSPLSKQTLIAEILTSYALIPEQVLMIGDAMADYHGATMNGTAFLGRVRPGDENPFPRQVKIVPDLCALTL</sequence>
<dbReference type="SFLD" id="SFLDS00003">
    <property type="entry name" value="Haloacid_Dehalogenase"/>
    <property type="match status" value="1"/>
</dbReference>
<dbReference type="AlphaFoldDB" id="A0A0F7KJ67"/>
<dbReference type="InterPro" id="IPR036412">
    <property type="entry name" value="HAD-like_sf"/>
</dbReference>
<dbReference type="EC" id="3.1.3.18" evidence="4"/>
<dbReference type="InterPro" id="IPR023214">
    <property type="entry name" value="HAD_sf"/>
</dbReference>
<dbReference type="GO" id="GO:0005829">
    <property type="term" value="C:cytosol"/>
    <property type="evidence" value="ECO:0007669"/>
    <property type="project" value="TreeGrafter"/>
</dbReference>
<proteinExistence type="inferred from homology"/>
<evidence type="ECO:0000256" key="3">
    <source>
        <dbReference type="ARBA" id="ARBA00006171"/>
    </source>
</evidence>
<dbReference type="GO" id="GO:0006281">
    <property type="term" value="P:DNA repair"/>
    <property type="evidence" value="ECO:0007669"/>
    <property type="project" value="TreeGrafter"/>
</dbReference>
<reference evidence="7" key="1">
    <citation type="submission" date="2015-05" db="EMBL/GenBank/DDBJ databases">
        <title>Draft genome of Nitrosomonas communis strain Nm2.</title>
        <authorList>
            <person name="Kozlowski J.A."/>
            <person name="Kits K.D."/>
            <person name="Stein L.Y."/>
        </authorList>
    </citation>
    <scope>NUCLEOTIDE SEQUENCE [LARGE SCALE GENOMIC DNA]</scope>
    <source>
        <strain evidence="7">Nm2</strain>
    </source>
</reference>
<evidence type="ECO:0000256" key="1">
    <source>
        <dbReference type="ARBA" id="ARBA00000830"/>
    </source>
</evidence>
<accession>A0A0F7KJ67</accession>
<keyword evidence="7" id="KW-1185">Reference proteome</keyword>
<comment type="catalytic activity">
    <reaction evidence="1">
        <text>2-phosphoglycolate + H2O = glycolate + phosphate</text>
        <dbReference type="Rhea" id="RHEA:14369"/>
        <dbReference type="ChEBI" id="CHEBI:15377"/>
        <dbReference type="ChEBI" id="CHEBI:29805"/>
        <dbReference type="ChEBI" id="CHEBI:43474"/>
        <dbReference type="ChEBI" id="CHEBI:58033"/>
        <dbReference type="EC" id="3.1.3.18"/>
    </reaction>
</comment>
<dbReference type="OrthoDB" id="9800058at2"/>
<reference evidence="5 7" key="2">
    <citation type="journal article" date="2016" name="Genome Announc.">
        <title>Genome Sequence of Nitrosomonas communis Strain Nm2, a Mesophilic Ammonia-Oxidizing Bacterium Isolated from Mediterranean Soil.</title>
        <authorList>
            <person name="Kozlowski J.A."/>
            <person name="Kits K.D."/>
            <person name="Stein L.Y."/>
        </authorList>
    </citation>
    <scope>NUCLEOTIDE SEQUENCE [LARGE SCALE GENOMIC DNA]</scope>
    <source>
        <strain evidence="5 7">Nm2</strain>
    </source>
</reference>
<dbReference type="PANTHER" id="PTHR43434:SF1">
    <property type="entry name" value="PHOSPHOGLYCOLATE PHOSPHATASE"/>
    <property type="match status" value="1"/>
</dbReference>
<dbReference type="Gene3D" id="3.40.50.1000">
    <property type="entry name" value="HAD superfamily/HAD-like"/>
    <property type="match status" value="1"/>
</dbReference>
<name>A0A0F7KJ67_9PROT</name>
<evidence type="ECO:0000256" key="2">
    <source>
        <dbReference type="ARBA" id="ARBA00004818"/>
    </source>
</evidence>
<comment type="pathway">
    <text evidence="2">Organic acid metabolism; glycolate biosynthesis; glycolate from 2-phosphoglycolate: step 1/1.</text>
</comment>
<evidence type="ECO:0000313" key="6">
    <source>
        <dbReference type="EMBL" id="TYP82095.1"/>
    </source>
</evidence>
<keyword evidence="6" id="KW-0378">Hydrolase</keyword>
<organism evidence="5 7">
    <name type="scientific">Nitrosomonas communis</name>
    <dbReference type="NCBI Taxonomy" id="44574"/>
    <lineage>
        <taxon>Bacteria</taxon>
        <taxon>Pseudomonadati</taxon>
        <taxon>Pseudomonadota</taxon>
        <taxon>Betaproteobacteria</taxon>
        <taxon>Nitrosomonadales</taxon>
        <taxon>Nitrosomonadaceae</taxon>
        <taxon>Nitrosomonas</taxon>
    </lineage>
</organism>
<dbReference type="InterPro" id="IPR050155">
    <property type="entry name" value="HAD-like_hydrolase_sf"/>
</dbReference>
<dbReference type="Proteomes" id="UP000034156">
    <property type="component" value="Chromosome"/>
</dbReference>
<comment type="similarity">
    <text evidence="3">Belongs to the HAD-like hydrolase superfamily. CbbY/CbbZ/Gph/YieH family.</text>
</comment>
<dbReference type="SFLD" id="SFLDG01129">
    <property type="entry name" value="C1.5:_HAD__Beta-PGM__Phosphata"/>
    <property type="match status" value="1"/>
</dbReference>
<evidence type="ECO:0000313" key="5">
    <source>
        <dbReference type="EMBL" id="AKH38954.1"/>
    </source>
</evidence>
<dbReference type="PATRIC" id="fig|44574.3.peg.3850"/>
<dbReference type="GO" id="GO:0008967">
    <property type="term" value="F:phosphoglycolate phosphatase activity"/>
    <property type="evidence" value="ECO:0007669"/>
    <property type="project" value="UniProtKB-EC"/>
</dbReference>
<reference evidence="6 8" key="3">
    <citation type="submission" date="2019-07" db="EMBL/GenBank/DDBJ databases">
        <title>Active sludge and wastewater microbial communities from Klosterneuburg, Austria.</title>
        <authorList>
            <person name="Wagner M."/>
        </authorList>
    </citation>
    <scope>NUCLEOTIDE SEQUENCE [LARGE SCALE GENOMIC DNA]</scope>
    <source>
        <strain evidence="6 8">Nm2</strain>
    </source>
</reference>
<dbReference type="KEGG" id="nco:AAW31_15925"/>
<evidence type="ECO:0000313" key="7">
    <source>
        <dbReference type="Proteomes" id="UP000034156"/>
    </source>
</evidence>